<proteinExistence type="predicted"/>
<name>A0A8S5S6R3_9CAUD</name>
<protein>
    <submittedName>
        <fullName evidence="1">Uncharacterized protein</fullName>
    </submittedName>
</protein>
<organism evidence="1">
    <name type="scientific">Siphoviridae sp. ctqwY3</name>
    <dbReference type="NCBI Taxonomy" id="2827951"/>
    <lineage>
        <taxon>Viruses</taxon>
        <taxon>Duplodnaviria</taxon>
        <taxon>Heunggongvirae</taxon>
        <taxon>Uroviricota</taxon>
        <taxon>Caudoviricetes</taxon>
    </lineage>
</organism>
<accession>A0A8S5S6R3</accession>
<reference evidence="1" key="1">
    <citation type="journal article" date="2021" name="Proc. Natl. Acad. Sci. U.S.A.">
        <title>A Catalog of Tens of Thousands of Viruses from Human Metagenomes Reveals Hidden Associations with Chronic Diseases.</title>
        <authorList>
            <person name="Tisza M.J."/>
            <person name="Buck C.B."/>
        </authorList>
    </citation>
    <scope>NUCLEOTIDE SEQUENCE</scope>
    <source>
        <strain evidence="1">CtqwY3</strain>
    </source>
</reference>
<evidence type="ECO:0000313" key="1">
    <source>
        <dbReference type="EMBL" id="DAF46598.1"/>
    </source>
</evidence>
<sequence length="97" mass="11715">MINRNATFIRKIKICLNILLHYSKYKKLVGEQVEIIKNDGLPQYTKLIGEIGYVCNFEFENFEKPLIVHFPKTKKEYCFGIDELKLFRRCQNEYRNY</sequence>
<dbReference type="EMBL" id="BK032541">
    <property type="protein sequence ID" value="DAF46598.1"/>
    <property type="molecule type" value="Genomic_DNA"/>
</dbReference>